<keyword evidence="3" id="KW-1185">Reference proteome</keyword>
<evidence type="ECO:0000259" key="1">
    <source>
        <dbReference type="Pfam" id="PF20211"/>
    </source>
</evidence>
<dbReference type="Pfam" id="PF20211">
    <property type="entry name" value="DUF6571"/>
    <property type="match status" value="1"/>
</dbReference>
<accession>A0A7W9GKV0</accession>
<dbReference type="EMBL" id="JACHMM010000001">
    <property type="protein sequence ID" value="MBB5785543.1"/>
    <property type="molecule type" value="Genomic_DNA"/>
</dbReference>
<evidence type="ECO:0000313" key="3">
    <source>
        <dbReference type="Proteomes" id="UP000542813"/>
    </source>
</evidence>
<protein>
    <recommendedName>
        <fullName evidence="1">DUF6571 domain-containing protein</fullName>
    </recommendedName>
</protein>
<sequence>MAKAQIIVEEFRNVVTGIENGKERLSDAKLGLSNALTKYDINHDLGNQVQNAIEWADTELPGVRRRLSLAESLENSNPQWPAGTVEIEETAISTVSPEEAQQNGEDAAQALIDSRGDIPQELIEQIAANANDPYFAAGLAKNLSPEQMANLLNTYDALAEARGEQDHDMSDERNQLITGLGTVFGTATRNTGDLAMPPEYADQWSSAITAPVHEQGGEAPENQAQYLALLMSRGVYARPFLNEVGDDLYEYEAEGENGAVWGPKGNHMDPVIDPATGREVTDVMSTFMVALSNNPLAAQDFFSQGGTEEVDVEGTKMQMNSRLQYFLQERDWGTVTYGDDGGNLGLALQAATTTYRNGEETGATSATIASQTFTLLGDVTGDDADGGVLGMGANDGWDMWNGLRGPVADMLASYGPDLMRVARTGQPDGAINNGWTVDPETELLGDGAPYGAAMNPEMIQQLLSTYGEDGQQEHIDTVLAGVGAASQWRMSQALQDALDDGTPPPAPVAMLQGQNVPGLTTATNEMAATLGWVINGAYRGALDDEELEQKAAEARSEIFGALTSLPGLEPAGKWSAFAYGQITGQIESALGESEGTASGDYAELSSSEKEDLEQMILNQMLASGYFDQQYIDEANQGGNRYGAPPPEAIVPGSNPPEFDFESEAYNQWLRDKFPMDDFLNSNVYPPFNEHLNAGADLAR</sequence>
<reference evidence="2 3" key="1">
    <citation type="submission" date="2020-08" db="EMBL/GenBank/DDBJ databases">
        <title>Sequencing the genomes of 1000 actinobacteria strains.</title>
        <authorList>
            <person name="Klenk H.-P."/>
        </authorList>
    </citation>
    <scope>NUCLEOTIDE SEQUENCE [LARGE SCALE GENOMIC DNA]</scope>
    <source>
        <strain evidence="2 3">DSM 102122</strain>
    </source>
</reference>
<dbReference type="RefSeq" id="WP_184818357.1">
    <property type="nucleotide sequence ID" value="NZ_JACHMM010000001.1"/>
</dbReference>
<comment type="caution">
    <text evidence="2">The sequence shown here is derived from an EMBL/GenBank/DDBJ whole genome shotgun (WGS) entry which is preliminary data.</text>
</comment>
<gene>
    <name evidence="2" type="ORF">HD601_000118</name>
</gene>
<dbReference type="InterPro" id="IPR046701">
    <property type="entry name" value="DUF6571"/>
</dbReference>
<organism evidence="2 3">
    <name type="scientific">Jiangella mangrovi</name>
    <dbReference type="NCBI Taxonomy" id="1524084"/>
    <lineage>
        <taxon>Bacteria</taxon>
        <taxon>Bacillati</taxon>
        <taxon>Actinomycetota</taxon>
        <taxon>Actinomycetes</taxon>
        <taxon>Jiangellales</taxon>
        <taxon>Jiangellaceae</taxon>
        <taxon>Jiangella</taxon>
    </lineage>
</organism>
<name>A0A7W9GKV0_9ACTN</name>
<evidence type="ECO:0000313" key="2">
    <source>
        <dbReference type="EMBL" id="MBB5785543.1"/>
    </source>
</evidence>
<feature type="domain" description="DUF6571" evidence="1">
    <location>
        <begin position="272"/>
        <end position="636"/>
    </location>
</feature>
<proteinExistence type="predicted"/>
<dbReference type="AlphaFoldDB" id="A0A7W9GKV0"/>
<dbReference type="Proteomes" id="UP000542813">
    <property type="component" value="Unassembled WGS sequence"/>
</dbReference>